<dbReference type="Proteomes" id="UP001060215">
    <property type="component" value="Chromosome 9"/>
</dbReference>
<comment type="caution">
    <text evidence="1">The sequence shown here is derived from an EMBL/GenBank/DDBJ whole genome shotgun (WGS) entry which is preliminary data.</text>
</comment>
<name>A0ACC0GQ50_9ERIC</name>
<dbReference type="EMBL" id="CM045766">
    <property type="protein sequence ID" value="KAI8002647.1"/>
    <property type="molecule type" value="Genomic_DNA"/>
</dbReference>
<sequence>MNAYEQHNEPKSSYFNLPALDVSIAFPQATRLPSFLLAVQHAHMTDTTSADYATVELIVNTLHRFFSYF</sequence>
<gene>
    <name evidence="1" type="ORF">LOK49_LG08G00619</name>
</gene>
<keyword evidence="2" id="KW-1185">Reference proteome</keyword>
<organism evidence="1 2">
    <name type="scientific">Camellia lanceoleosa</name>
    <dbReference type="NCBI Taxonomy" id="1840588"/>
    <lineage>
        <taxon>Eukaryota</taxon>
        <taxon>Viridiplantae</taxon>
        <taxon>Streptophyta</taxon>
        <taxon>Embryophyta</taxon>
        <taxon>Tracheophyta</taxon>
        <taxon>Spermatophyta</taxon>
        <taxon>Magnoliopsida</taxon>
        <taxon>eudicotyledons</taxon>
        <taxon>Gunneridae</taxon>
        <taxon>Pentapetalae</taxon>
        <taxon>asterids</taxon>
        <taxon>Ericales</taxon>
        <taxon>Theaceae</taxon>
        <taxon>Camellia</taxon>
    </lineage>
</organism>
<reference evidence="1 2" key="1">
    <citation type="journal article" date="2022" name="Plant J.">
        <title>Chromosome-level genome of Camellia lanceoleosa provides a valuable resource for understanding genome evolution and self-incompatibility.</title>
        <authorList>
            <person name="Gong W."/>
            <person name="Xiao S."/>
            <person name="Wang L."/>
            <person name="Liao Z."/>
            <person name="Chang Y."/>
            <person name="Mo W."/>
            <person name="Hu G."/>
            <person name="Li W."/>
            <person name="Zhao G."/>
            <person name="Zhu H."/>
            <person name="Hu X."/>
            <person name="Ji K."/>
            <person name="Xiang X."/>
            <person name="Song Q."/>
            <person name="Yuan D."/>
            <person name="Jin S."/>
            <person name="Zhang L."/>
        </authorList>
    </citation>
    <scope>NUCLEOTIDE SEQUENCE [LARGE SCALE GENOMIC DNA]</scope>
    <source>
        <strain evidence="1">SQ_2022a</strain>
    </source>
</reference>
<accession>A0ACC0GQ50</accession>
<evidence type="ECO:0000313" key="2">
    <source>
        <dbReference type="Proteomes" id="UP001060215"/>
    </source>
</evidence>
<protein>
    <submittedName>
        <fullName evidence="1">Uncharacterized protein</fullName>
    </submittedName>
</protein>
<proteinExistence type="predicted"/>
<evidence type="ECO:0000313" key="1">
    <source>
        <dbReference type="EMBL" id="KAI8002647.1"/>
    </source>
</evidence>